<evidence type="ECO:0000313" key="2">
    <source>
        <dbReference type="Proteomes" id="UP000299102"/>
    </source>
</evidence>
<comment type="caution">
    <text evidence="1">The sequence shown here is derived from an EMBL/GenBank/DDBJ whole genome shotgun (WGS) entry which is preliminary data.</text>
</comment>
<sequence length="98" mass="11029">MNIISFIPILKEYFLRAPCGESPDWKTLGGFSNEAAIEINRLDPSLHNGLRFGGSQPAAQRGQDLQDFPLFGETIGSDLYCQQLMRLEQEVEKENGRN</sequence>
<dbReference type="AlphaFoldDB" id="A0A4C1YQK9"/>
<organism evidence="1 2">
    <name type="scientific">Eumeta variegata</name>
    <name type="common">Bagworm moth</name>
    <name type="synonym">Eumeta japonica</name>
    <dbReference type="NCBI Taxonomy" id="151549"/>
    <lineage>
        <taxon>Eukaryota</taxon>
        <taxon>Metazoa</taxon>
        <taxon>Ecdysozoa</taxon>
        <taxon>Arthropoda</taxon>
        <taxon>Hexapoda</taxon>
        <taxon>Insecta</taxon>
        <taxon>Pterygota</taxon>
        <taxon>Neoptera</taxon>
        <taxon>Endopterygota</taxon>
        <taxon>Lepidoptera</taxon>
        <taxon>Glossata</taxon>
        <taxon>Ditrysia</taxon>
        <taxon>Tineoidea</taxon>
        <taxon>Psychidae</taxon>
        <taxon>Oiketicinae</taxon>
        <taxon>Eumeta</taxon>
    </lineage>
</organism>
<reference evidence="1 2" key="1">
    <citation type="journal article" date="2019" name="Commun. Biol.">
        <title>The bagworm genome reveals a unique fibroin gene that provides high tensile strength.</title>
        <authorList>
            <person name="Kono N."/>
            <person name="Nakamura H."/>
            <person name="Ohtoshi R."/>
            <person name="Tomita M."/>
            <person name="Numata K."/>
            <person name="Arakawa K."/>
        </authorList>
    </citation>
    <scope>NUCLEOTIDE SEQUENCE [LARGE SCALE GENOMIC DNA]</scope>
</reference>
<dbReference type="Proteomes" id="UP000299102">
    <property type="component" value="Unassembled WGS sequence"/>
</dbReference>
<dbReference type="EMBL" id="BGZK01001331">
    <property type="protein sequence ID" value="GBP77440.1"/>
    <property type="molecule type" value="Genomic_DNA"/>
</dbReference>
<keyword evidence="2" id="KW-1185">Reference proteome</keyword>
<protein>
    <submittedName>
        <fullName evidence="1">Uncharacterized protein</fullName>
    </submittedName>
</protein>
<evidence type="ECO:0000313" key="1">
    <source>
        <dbReference type="EMBL" id="GBP77440.1"/>
    </source>
</evidence>
<accession>A0A4C1YQK9</accession>
<name>A0A4C1YQK9_EUMVA</name>
<gene>
    <name evidence="1" type="ORF">EVAR_50700_1</name>
</gene>
<proteinExistence type="predicted"/>